<organism evidence="1 2">
    <name type="scientific">Lasius platythorax</name>
    <dbReference type="NCBI Taxonomy" id="488582"/>
    <lineage>
        <taxon>Eukaryota</taxon>
        <taxon>Metazoa</taxon>
        <taxon>Ecdysozoa</taxon>
        <taxon>Arthropoda</taxon>
        <taxon>Hexapoda</taxon>
        <taxon>Insecta</taxon>
        <taxon>Pterygota</taxon>
        <taxon>Neoptera</taxon>
        <taxon>Endopterygota</taxon>
        <taxon>Hymenoptera</taxon>
        <taxon>Apocrita</taxon>
        <taxon>Aculeata</taxon>
        <taxon>Formicoidea</taxon>
        <taxon>Formicidae</taxon>
        <taxon>Formicinae</taxon>
        <taxon>Lasius</taxon>
        <taxon>Lasius</taxon>
    </lineage>
</organism>
<reference evidence="1 2" key="1">
    <citation type="submission" date="2024-04" db="EMBL/GenBank/DDBJ databases">
        <authorList>
            <consortium name="Molecular Ecology Group"/>
        </authorList>
    </citation>
    <scope>NUCLEOTIDE SEQUENCE [LARGE SCALE GENOMIC DNA]</scope>
</reference>
<keyword evidence="2" id="KW-1185">Reference proteome</keyword>
<sequence length="111" mass="12938">MSAREINNFVLAERINYRSNRLVKPRTPVILVVANSRVVNCEARAAFNGVWTPVAYVCHFQKIRVPPPKREKPLDYNRRYCSIISSDNRTLRERTPDSRLASLRGEFDARY</sequence>
<dbReference type="EMBL" id="OZ034824">
    <property type="protein sequence ID" value="CAL1674237.1"/>
    <property type="molecule type" value="Genomic_DNA"/>
</dbReference>
<gene>
    <name evidence="1" type="ORF">LPLAT_LOCUS958</name>
</gene>
<protein>
    <submittedName>
        <fullName evidence="1">Uncharacterized protein</fullName>
    </submittedName>
</protein>
<name>A0AAV2N418_9HYME</name>
<proteinExistence type="predicted"/>
<accession>A0AAV2N418</accession>
<evidence type="ECO:0000313" key="1">
    <source>
        <dbReference type="EMBL" id="CAL1674237.1"/>
    </source>
</evidence>
<dbReference type="AlphaFoldDB" id="A0AAV2N418"/>
<evidence type="ECO:0000313" key="2">
    <source>
        <dbReference type="Proteomes" id="UP001497644"/>
    </source>
</evidence>
<dbReference type="Proteomes" id="UP001497644">
    <property type="component" value="Chromosome 1"/>
</dbReference>